<dbReference type="InterPro" id="IPR043502">
    <property type="entry name" value="DNA/RNA_pol_sf"/>
</dbReference>
<evidence type="ECO:0000259" key="2">
    <source>
        <dbReference type="PROSITE" id="PS50878"/>
    </source>
</evidence>
<feature type="compositionally biased region" description="Polar residues" evidence="1">
    <location>
        <begin position="368"/>
        <end position="382"/>
    </location>
</feature>
<dbReference type="InterPro" id="IPR036691">
    <property type="entry name" value="Endo/exonu/phosph_ase_sf"/>
</dbReference>
<proteinExistence type="predicted"/>
<dbReference type="GO" id="GO:0004523">
    <property type="term" value="F:RNA-DNA hybrid ribonuclease activity"/>
    <property type="evidence" value="ECO:0007669"/>
    <property type="project" value="InterPro"/>
</dbReference>
<feature type="region of interest" description="Disordered" evidence="1">
    <location>
        <begin position="360"/>
        <end position="382"/>
    </location>
</feature>
<dbReference type="InterPro" id="IPR005135">
    <property type="entry name" value="Endo/exonuclease/phosphatase"/>
</dbReference>
<dbReference type="InterPro" id="IPR026960">
    <property type="entry name" value="RVT-Znf"/>
</dbReference>
<dbReference type="Pfam" id="PF00078">
    <property type="entry name" value="RVT_1"/>
    <property type="match status" value="1"/>
</dbReference>
<feature type="domain" description="Reverse transcriptase" evidence="2">
    <location>
        <begin position="963"/>
        <end position="1274"/>
    </location>
</feature>
<dbReference type="EMBL" id="OIVN01006354">
    <property type="protein sequence ID" value="SPD31295.1"/>
    <property type="molecule type" value="Genomic_DNA"/>
</dbReference>
<feature type="region of interest" description="Disordered" evidence="1">
    <location>
        <begin position="252"/>
        <end position="291"/>
    </location>
</feature>
<accession>A0A2N9J3U0</accession>
<dbReference type="SUPFAM" id="SSF56672">
    <property type="entry name" value="DNA/RNA polymerases"/>
    <property type="match status" value="1"/>
</dbReference>
<dbReference type="InterPro" id="IPR000477">
    <property type="entry name" value="RT_dom"/>
</dbReference>
<dbReference type="Pfam" id="PF14392">
    <property type="entry name" value="zf-CCHC_4"/>
    <property type="match status" value="1"/>
</dbReference>
<name>A0A2N9J3U0_FAGSY</name>
<dbReference type="CDD" id="cd01650">
    <property type="entry name" value="RT_nLTR_like"/>
    <property type="match status" value="1"/>
</dbReference>
<protein>
    <recommendedName>
        <fullName evidence="2">Reverse transcriptase domain-containing protein</fullName>
    </recommendedName>
</protein>
<gene>
    <name evidence="3" type="ORF">FSB_LOCUS59177</name>
</gene>
<dbReference type="InterPro" id="IPR002156">
    <property type="entry name" value="RNaseH_domain"/>
</dbReference>
<dbReference type="PANTHER" id="PTHR33116">
    <property type="entry name" value="REVERSE TRANSCRIPTASE ZINC-BINDING DOMAIN-CONTAINING PROTEIN-RELATED-RELATED"/>
    <property type="match status" value="1"/>
</dbReference>
<dbReference type="Pfam" id="PF13966">
    <property type="entry name" value="zf-RVT"/>
    <property type="match status" value="1"/>
</dbReference>
<dbReference type="Pfam" id="PF14111">
    <property type="entry name" value="DUF4283"/>
    <property type="match status" value="1"/>
</dbReference>
<dbReference type="SUPFAM" id="SSF56219">
    <property type="entry name" value="DNase I-like"/>
    <property type="match status" value="1"/>
</dbReference>
<dbReference type="Gene3D" id="3.60.10.10">
    <property type="entry name" value="Endonuclease/exonuclease/phosphatase"/>
    <property type="match status" value="1"/>
</dbReference>
<dbReference type="InterPro" id="IPR025558">
    <property type="entry name" value="DUF4283"/>
</dbReference>
<dbReference type="Pfam" id="PF13456">
    <property type="entry name" value="RVT_3"/>
    <property type="match status" value="1"/>
</dbReference>
<dbReference type="PANTHER" id="PTHR33116:SF86">
    <property type="entry name" value="REVERSE TRANSCRIPTASE DOMAIN-CONTAINING PROTEIN"/>
    <property type="match status" value="1"/>
</dbReference>
<evidence type="ECO:0000313" key="3">
    <source>
        <dbReference type="EMBL" id="SPD31295.1"/>
    </source>
</evidence>
<dbReference type="PROSITE" id="PS50878">
    <property type="entry name" value="RT_POL"/>
    <property type="match status" value="1"/>
</dbReference>
<evidence type="ECO:0000256" key="1">
    <source>
        <dbReference type="SAM" id="MobiDB-lite"/>
    </source>
</evidence>
<feature type="compositionally biased region" description="Basic and acidic residues" evidence="1">
    <location>
        <begin position="265"/>
        <end position="274"/>
    </location>
</feature>
<feature type="compositionally biased region" description="Basic and acidic residues" evidence="1">
    <location>
        <begin position="281"/>
        <end position="291"/>
    </location>
</feature>
<dbReference type="Pfam" id="PF03372">
    <property type="entry name" value="Exo_endo_phos"/>
    <property type="match status" value="1"/>
</dbReference>
<reference evidence="3" key="1">
    <citation type="submission" date="2018-02" db="EMBL/GenBank/DDBJ databases">
        <authorList>
            <person name="Cohen D.B."/>
            <person name="Kent A.D."/>
        </authorList>
    </citation>
    <scope>NUCLEOTIDE SEQUENCE</scope>
</reference>
<dbReference type="InterPro" id="IPR025836">
    <property type="entry name" value="Zn_knuckle_CX2CX4HX4C"/>
</dbReference>
<organism evidence="3">
    <name type="scientific">Fagus sylvatica</name>
    <name type="common">Beechnut</name>
    <dbReference type="NCBI Taxonomy" id="28930"/>
    <lineage>
        <taxon>Eukaryota</taxon>
        <taxon>Viridiplantae</taxon>
        <taxon>Streptophyta</taxon>
        <taxon>Embryophyta</taxon>
        <taxon>Tracheophyta</taxon>
        <taxon>Spermatophyta</taxon>
        <taxon>Magnoliopsida</taxon>
        <taxon>eudicotyledons</taxon>
        <taxon>Gunneridae</taxon>
        <taxon>Pentapetalae</taxon>
        <taxon>rosids</taxon>
        <taxon>fabids</taxon>
        <taxon>Fagales</taxon>
        <taxon>Fagaceae</taxon>
        <taxon>Fagus</taxon>
    </lineage>
</organism>
<dbReference type="GO" id="GO:0003676">
    <property type="term" value="F:nucleic acid binding"/>
    <property type="evidence" value="ECO:0007669"/>
    <property type="project" value="InterPro"/>
</dbReference>
<sequence length="1791" mass="204056">MEDITGRWNSFSLSGLESQGVALSSRRNCNEGTMAAKFLTRRKINIEAVARTLRPLWRANHGFTIRDMGENKVLFTFKDRIDLERVIHNGPWAYDRSLVICQRVEANIPINEISFTHSFFWVQIHGMPVLSLTQEASETIGQTLGTVEHAPESIEERGGGPYMRVRVSIDITKPLCRGRKISVDDNSERWISFKYERLPNFCYWCGRVTHGEKDCSIWLANRNTLRQSDQQFGPWMRAQLEFGSRRTAVVVDGPMDNLEPTSGNDMHREEDVRDTTPSSHENPRAPMDTHDPVISPIEHWTPAQEPPMASTQRRQNMSMQEALFNAELNRIDEALGLGAIEREQPHTTIEKITQLTSVMENKQREQSEPSGYTTTTSNVSHASDQRINITEYTAEPIIPLYDESSTIGGHTTPVLEEISVVVVPPKSSNWKKRARNASSPPSALTTTTHLEEQTAGPYDVAEYGDEIEEPCPKKRSVANDSNVQTLIVSAEAATVRELHILVKHEGPDVVFLSETRLELKNLDKIRVKIGMHGSQGVERTGTGGGLALLWKEGIQVTNLSHSSAHIDVTIQSLGTTEWHFTGFYGNPDTSKRHDSWTLLRRLKRYDDMPWLVVGDFNELLDASEKTGRLARPWYQMENFRQALSDCELKDMGYYGNKFTWWNGRHGTDCVYERLDRGVCSAKWFSLFPQAQIRHVSFSNSDHEALMVDLSSGQTRGQYHPQRFRFETIWMQAEGCEEVVRRAWQQPQSGYLLYQVSQRIKTCRMALQRWSRTINRPTKNRVAQARTAYADSEKGCQENRDNREAYTRRNQARRDLNEVLAQEEKYWQQRSPVSWLRDGDRNTRFFHASASQRKKKNTILGLRDANGHLATIRNTMSPIVEAYFHNIFRTSNPSAIAQVVHSVSKTVTQRMNDVLLAPFTSEEIRSALFQMHPTKAPGPDGMNAMFYQKFWHIVGDDVTNAVLEFLHSGKMLKSVNFTHITLIPKIPSPELMTQFRPISLCNVLYKIISKVLANRLKTVLDHIISDNQSAFVPGRLITDNILVAFEALHYMKTKRKGRSTHMAVKLDMSKAYDRVEWNFLENMMMKLGFDQRWVNLIMQCLTSVSYSVMLNGEPTGYIKPTRGIRQGDPLSPYLFLICAEGLTALLQQAERSGIVQGLSICRGGPQISHLFFADDSLLFCRANMIECQNLLAILDTYEQASGQKLNHEKTSLFFSTNTHPDLRHSICTLLRTSSTGDLGKYLGLPPIIGRGKKQAFMEIKQKIAKKLHGWKGKLLSQAGREILIKSVAQAIPVYTMSCFRIPDTLCSEINSMVSKFWWGQKAEEKKIHWQKWSNMCRKKSEGGMGFRDLTLFNQALLAKQGWRLLQHPNTLLHRLLKAKYFPNCSFMEADIPDHASFAWRSIAQSRHIIRKGTRWRIGNGTQVNIWRDKWISPTNPSKSVSQRQILPANATVSDLIDHETRQWNSSLIDSIFWPCEAAQIKAIPLRLHHPDILVWTGTPNGRFTTRSAYMLQLEEKTQIQGSSSDKSRLHAFWKALWRVTVPSKIKTFMWRACTSILPTKTNLFRRGVVHSYYCPVCNDHAETVLHSLWDCEYAQTAWLNSSVSPLLSLVRPSSWDDLVDYVIRHLKTPEVELFFTLAWMIWADRNATWLNNPRSDAISLIIRDSKGALMAAYCEEIPCAGDGLHNAARSLQKSLIFGQEAGFTHIIVEFSHPLLKSLITADEVCLSELEDTLAQIRVCSNFFHHIAFNSISRSCNKAAKSLAIYAKEITEPSIWIEEGPAILLPIVLAELV</sequence>